<sequence length="463" mass="54478">MDISLELLYYIASHNPILYYKLWISNKDIREQLSETYCRKLLISHNIGTKYKDYKELLYILPIDKVLKLLSPNTELPSRQLELGRKDDILQSIIQNNVYKEYIVDRFLNGEENWYNKIDHTKFSSETLEKIFLILHPDIRRKSFYKHIMDNTLHSNSIYSILFRIMGNDKHSDEDKLTPNMASILLWCMFLGLNETFISKVGYDLGIPDLYNNYINIMSTNNNINLYGGDRTTIFWRSNTNIIRHIKNYTNKYKEFTNKLLNCETLFEDIVTHSNDPMHLINYLLPAIASKNKECGNISHPWIQKFMQGYYEQNDESLIPINHIFYIAVGYSYSCNRNNKYDIIVINGIINILKNEPYLYKIFYMYLCEVKCIDIKILVDIDSAMCMTVLSELTKTNTYRYCKLYDRLYKCNGVSHDKLQSLSITLNNNFKGDIYKSIYANLATGCGDNLNNVIQTYLPLNLN</sequence>
<dbReference type="KEGG" id="vg:35382183"/>
<evidence type="ECO:0000313" key="2">
    <source>
        <dbReference type="Proteomes" id="UP000236316"/>
    </source>
</evidence>
<dbReference type="GeneID" id="35382183"/>
<reference evidence="1" key="1">
    <citation type="submission" date="2017-08" db="EMBL/GenBank/DDBJ databases">
        <authorList>
            <consortium name="Urmite Genomes"/>
        </authorList>
    </citation>
    <scope>NUCLEOTIDE SEQUENCE [LARGE SCALE GENOMIC DNA]</scope>
    <source>
        <strain evidence="1">IHUMI-LCC2</strain>
    </source>
</reference>
<accession>A0A2I2L445</accession>
<dbReference type="Proteomes" id="UP000236316">
    <property type="component" value="Segment"/>
</dbReference>
<gene>
    <name evidence="1" type="ORF">ORPV_400</name>
</gene>
<protein>
    <submittedName>
        <fullName evidence="1">Uncharacterized protein</fullName>
    </submittedName>
</protein>
<proteinExistence type="predicted"/>
<name>A0A2I2L445_9VIRU</name>
<dbReference type="RefSeq" id="YP_009448606.1">
    <property type="nucleotide sequence ID" value="NC_036594.1"/>
</dbReference>
<dbReference type="EMBL" id="LT906555">
    <property type="protein sequence ID" value="SNW62304.1"/>
    <property type="molecule type" value="Genomic_DNA"/>
</dbReference>
<organism evidence="1">
    <name type="scientific">Orpheovirus IHUMI-LCC2</name>
    <dbReference type="NCBI Taxonomy" id="2023057"/>
    <lineage>
        <taxon>Viruses</taxon>
        <taxon>Varidnaviria</taxon>
        <taxon>Bamfordvirae</taxon>
        <taxon>Nucleocytoviricota</taxon>
        <taxon>Megaviricetes</taxon>
        <taxon>Pimascovirales</taxon>
        <taxon>Ocovirineae</taxon>
        <taxon>Orpheoviridae</taxon>
        <taxon>Alphaorpheovirus</taxon>
        <taxon>Alphaorpheovirus massiliense</taxon>
    </lineage>
</organism>
<keyword evidence="2" id="KW-1185">Reference proteome</keyword>
<evidence type="ECO:0000313" key="1">
    <source>
        <dbReference type="EMBL" id="SNW62304.1"/>
    </source>
</evidence>